<name>A0ABQ2QD28_9GAMM</name>
<keyword evidence="1" id="KW-0560">Oxidoreductase</keyword>
<dbReference type="InterPro" id="IPR036291">
    <property type="entry name" value="NAD(P)-bd_dom_sf"/>
</dbReference>
<sequence>MQHTQQSNIKLNTLNQQSLSTLSADVDVPKYDRSKLTAGIVHIGVGGFHRAHQAMYINELLKMPGSESWAICGVGLLEANRSLRDVLVKQDYLYSLTVRHPNGQIDHQVIGSMIDFLFAPEDKQKVIDKLVSPQTKIVSLTITEGGYNFNPATGEFDFTNPEIIHDMANLHDPFTAFGYITAALIQRKAMGMKSFTIQSCDNIQHNGDMTRKMLLAFVSKIDVELGQWIEANVAFPNAMVDRITPVTTKADIEHVANTLNINDEWPITCEAFTQWVIEDNFSDGRPALDSVGAQFVSDVTPFEKMKIRLLNAGHSVLGLLGSIHGFATIDESVTDPLFAKYLRQFMDDEVTPLIDQLEGIDLTQYKDTLIERFANPNIKDSLARICLESSAKLPKFIIASINENIALNRDTSLACLVIAAWCLYSDKQVNQQGEALEINDQMAVQLHEFASKTAQDPLAFLQLTDLFGDLNNQAVFCKDYRKAIADLYADNSNIKAIMQARLQAKG</sequence>
<dbReference type="InterPro" id="IPR023027">
    <property type="entry name" value="Mannitol_DH_CS"/>
</dbReference>
<gene>
    <name evidence="5" type="primary">uxuB</name>
    <name evidence="5" type="ORF">GCM10009410_06220</name>
</gene>
<evidence type="ECO:0000259" key="4">
    <source>
        <dbReference type="Pfam" id="PF08125"/>
    </source>
</evidence>
<dbReference type="InterPro" id="IPR013118">
    <property type="entry name" value="Mannitol_DH_C"/>
</dbReference>
<proteinExistence type="predicted"/>
<dbReference type="PANTHER" id="PTHR43362">
    <property type="entry name" value="MANNITOL DEHYDROGENASE DSF1-RELATED"/>
    <property type="match status" value="1"/>
</dbReference>
<dbReference type="SUPFAM" id="SSF51735">
    <property type="entry name" value="NAD(P)-binding Rossmann-fold domains"/>
    <property type="match status" value="1"/>
</dbReference>
<evidence type="ECO:0000256" key="1">
    <source>
        <dbReference type="ARBA" id="ARBA00023002"/>
    </source>
</evidence>
<keyword evidence="6" id="KW-1185">Reference proteome</keyword>
<dbReference type="Proteomes" id="UP000654004">
    <property type="component" value="Unassembled WGS sequence"/>
</dbReference>
<dbReference type="EMBL" id="BMQW01000001">
    <property type="protein sequence ID" value="GGP76520.1"/>
    <property type="molecule type" value="Genomic_DNA"/>
</dbReference>
<evidence type="ECO:0000313" key="6">
    <source>
        <dbReference type="Proteomes" id="UP000654004"/>
    </source>
</evidence>
<dbReference type="Gene3D" id="3.40.50.720">
    <property type="entry name" value="NAD(P)-binding Rossmann-like Domain"/>
    <property type="match status" value="1"/>
</dbReference>
<evidence type="ECO:0000259" key="3">
    <source>
        <dbReference type="Pfam" id="PF01232"/>
    </source>
</evidence>
<evidence type="ECO:0000256" key="2">
    <source>
        <dbReference type="ARBA" id="ARBA00023027"/>
    </source>
</evidence>
<evidence type="ECO:0000313" key="5">
    <source>
        <dbReference type="EMBL" id="GGP76520.1"/>
    </source>
</evidence>
<comment type="caution">
    <text evidence="5">The sequence shown here is derived from an EMBL/GenBank/DDBJ whole genome shotgun (WGS) entry which is preliminary data.</text>
</comment>
<dbReference type="InterPro" id="IPR013131">
    <property type="entry name" value="Mannitol_DH_N"/>
</dbReference>
<dbReference type="InterPro" id="IPR013328">
    <property type="entry name" value="6PGD_dom2"/>
</dbReference>
<feature type="domain" description="Mannitol dehydrogenase C-terminal" evidence="4">
    <location>
        <begin position="298"/>
        <end position="484"/>
    </location>
</feature>
<dbReference type="InterPro" id="IPR008927">
    <property type="entry name" value="6-PGluconate_DH-like_C_sf"/>
</dbReference>
<keyword evidence="2" id="KW-0520">NAD</keyword>
<protein>
    <submittedName>
        <fullName evidence="5">Mannitol 2-dehydrogenase</fullName>
    </submittedName>
</protein>
<feature type="domain" description="Mannitol dehydrogenase N-terminal" evidence="3">
    <location>
        <begin position="39"/>
        <end position="289"/>
    </location>
</feature>
<dbReference type="PANTHER" id="PTHR43362:SF1">
    <property type="entry name" value="MANNITOL DEHYDROGENASE 2-RELATED"/>
    <property type="match status" value="1"/>
</dbReference>
<reference evidence="6" key="1">
    <citation type="journal article" date="2019" name="Int. J. Syst. Evol. Microbiol.">
        <title>The Global Catalogue of Microorganisms (GCM) 10K type strain sequencing project: providing services to taxonomists for standard genome sequencing and annotation.</title>
        <authorList>
            <consortium name="The Broad Institute Genomics Platform"/>
            <consortium name="The Broad Institute Genome Sequencing Center for Infectious Disease"/>
            <person name="Wu L."/>
            <person name="Ma J."/>
        </authorList>
    </citation>
    <scope>NUCLEOTIDE SEQUENCE [LARGE SCALE GENOMIC DNA]</scope>
    <source>
        <strain evidence="6">JCM 32305</strain>
    </source>
</reference>
<dbReference type="Pfam" id="PF01232">
    <property type="entry name" value="Mannitol_dh"/>
    <property type="match status" value="1"/>
</dbReference>
<dbReference type="InterPro" id="IPR050988">
    <property type="entry name" value="Mannitol_DH/Oxidoreductase"/>
</dbReference>
<dbReference type="Gene3D" id="1.10.1040.10">
    <property type="entry name" value="N-(1-d-carboxylethyl)-l-norvaline Dehydrogenase, domain 2"/>
    <property type="match status" value="1"/>
</dbReference>
<dbReference type="PROSITE" id="PS00974">
    <property type="entry name" value="MANNITOL_DHGENASE"/>
    <property type="match status" value="1"/>
</dbReference>
<dbReference type="Pfam" id="PF08125">
    <property type="entry name" value="Mannitol_dh_C"/>
    <property type="match status" value="1"/>
</dbReference>
<accession>A0ABQ2QD28</accession>
<dbReference type="PRINTS" id="PR00084">
    <property type="entry name" value="MTLDHDRGNASE"/>
</dbReference>
<dbReference type="InterPro" id="IPR000669">
    <property type="entry name" value="Mannitol_DH"/>
</dbReference>
<organism evidence="5 6">
    <name type="scientific">Shewanella ulleungensis</name>
    <dbReference type="NCBI Taxonomy" id="2282699"/>
    <lineage>
        <taxon>Bacteria</taxon>
        <taxon>Pseudomonadati</taxon>
        <taxon>Pseudomonadota</taxon>
        <taxon>Gammaproteobacteria</taxon>
        <taxon>Alteromonadales</taxon>
        <taxon>Shewanellaceae</taxon>
        <taxon>Shewanella</taxon>
    </lineage>
</organism>
<dbReference type="SUPFAM" id="SSF48179">
    <property type="entry name" value="6-phosphogluconate dehydrogenase C-terminal domain-like"/>
    <property type="match status" value="1"/>
</dbReference>